<evidence type="ECO:0000313" key="7">
    <source>
        <dbReference type="EMBL" id="GAA4672256.1"/>
    </source>
</evidence>
<dbReference type="RefSeq" id="WP_345262590.1">
    <property type="nucleotide sequence ID" value="NZ_BAABIM010000001.1"/>
</dbReference>
<name>A0ABP8VU82_9ACTN</name>
<evidence type="ECO:0000259" key="6">
    <source>
        <dbReference type="PROSITE" id="PS50921"/>
    </source>
</evidence>
<dbReference type="Gene3D" id="1.10.10.10">
    <property type="entry name" value="Winged helix-like DNA-binding domain superfamily/Winged helix DNA-binding domain"/>
    <property type="match status" value="1"/>
</dbReference>
<gene>
    <name evidence="7" type="ORF">GCM10023226_06270</name>
</gene>
<reference evidence="8" key="1">
    <citation type="journal article" date="2019" name="Int. J. Syst. Evol. Microbiol.">
        <title>The Global Catalogue of Microorganisms (GCM) 10K type strain sequencing project: providing services to taxonomists for standard genome sequencing and annotation.</title>
        <authorList>
            <consortium name="The Broad Institute Genomics Platform"/>
            <consortium name="The Broad Institute Genome Sequencing Center for Infectious Disease"/>
            <person name="Wu L."/>
            <person name="Ma J."/>
        </authorList>
    </citation>
    <scope>NUCLEOTIDE SEQUENCE [LARGE SCALE GENOMIC DNA]</scope>
    <source>
        <strain evidence="8">JCM 18127</strain>
    </source>
</reference>
<accession>A0ABP8VU82</accession>
<dbReference type="Pfam" id="PF03861">
    <property type="entry name" value="ANTAR"/>
    <property type="match status" value="1"/>
</dbReference>
<keyword evidence="2" id="KW-0418">Kinase</keyword>
<proteinExistence type="predicted"/>
<dbReference type="SMART" id="SM01012">
    <property type="entry name" value="ANTAR"/>
    <property type="match status" value="1"/>
</dbReference>
<dbReference type="PROSITE" id="PS50921">
    <property type="entry name" value="ANTAR"/>
    <property type="match status" value="1"/>
</dbReference>
<dbReference type="PIRSF" id="PIRSF036625">
    <property type="entry name" value="GAF_ANTAR"/>
    <property type="match status" value="1"/>
</dbReference>
<keyword evidence="1" id="KW-0808">Transferase</keyword>
<comment type="caution">
    <text evidence="7">The sequence shown here is derived from an EMBL/GenBank/DDBJ whole genome shotgun (WGS) entry which is preliminary data.</text>
</comment>
<evidence type="ECO:0000256" key="3">
    <source>
        <dbReference type="ARBA" id="ARBA00023015"/>
    </source>
</evidence>
<keyword evidence="8" id="KW-1185">Reference proteome</keyword>
<dbReference type="InterPro" id="IPR029016">
    <property type="entry name" value="GAF-like_dom_sf"/>
</dbReference>
<dbReference type="InterPro" id="IPR003018">
    <property type="entry name" value="GAF"/>
</dbReference>
<organism evidence="7 8">
    <name type="scientific">Nocardioides nanhaiensis</name>
    <dbReference type="NCBI Taxonomy" id="1476871"/>
    <lineage>
        <taxon>Bacteria</taxon>
        <taxon>Bacillati</taxon>
        <taxon>Actinomycetota</taxon>
        <taxon>Actinomycetes</taxon>
        <taxon>Propionibacteriales</taxon>
        <taxon>Nocardioidaceae</taxon>
        <taxon>Nocardioides</taxon>
    </lineage>
</organism>
<evidence type="ECO:0000256" key="1">
    <source>
        <dbReference type="ARBA" id="ARBA00022679"/>
    </source>
</evidence>
<sequence length="255" mass="26596">MHLHDAIAALARSATALSGTPGEVASPQRVCEVAVELIEDCDDASVTVRGRGGRAETLAATSTLAEQLDLLQYSSKQGPCLEAATEAGLLRSRDLHQESRWPRWTPAAARQGVGSLVCVQLLAGNDLHGAVNLYGRREGGFDDEAMDLAMLYTTHATLALNAARVTSGLATAMHTRHHIGVAQGILMARHGLDLQQAFAVLQRYSSEQNIKLARVAEQVIDDVVADPGGMAAGAQPGSTEPGSAGAEAGADPTSV</sequence>
<keyword evidence="4" id="KW-0804">Transcription</keyword>
<evidence type="ECO:0000256" key="5">
    <source>
        <dbReference type="SAM" id="MobiDB-lite"/>
    </source>
</evidence>
<evidence type="ECO:0000256" key="4">
    <source>
        <dbReference type="ARBA" id="ARBA00023163"/>
    </source>
</evidence>
<dbReference type="Gene3D" id="3.30.450.40">
    <property type="match status" value="1"/>
</dbReference>
<feature type="domain" description="ANTAR" evidence="6">
    <location>
        <begin position="159"/>
        <end position="220"/>
    </location>
</feature>
<evidence type="ECO:0000313" key="8">
    <source>
        <dbReference type="Proteomes" id="UP001500621"/>
    </source>
</evidence>
<dbReference type="InterPro" id="IPR012074">
    <property type="entry name" value="GAF_ANTAR"/>
</dbReference>
<dbReference type="InterPro" id="IPR036388">
    <property type="entry name" value="WH-like_DNA-bd_sf"/>
</dbReference>
<keyword evidence="3" id="KW-0805">Transcription regulation</keyword>
<dbReference type="SUPFAM" id="SSF55781">
    <property type="entry name" value="GAF domain-like"/>
    <property type="match status" value="1"/>
</dbReference>
<feature type="region of interest" description="Disordered" evidence="5">
    <location>
        <begin position="227"/>
        <end position="255"/>
    </location>
</feature>
<dbReference type="EMBL" id="BAABIM010000001">
    <property type="protein sequence ID" value="GAA4672256.1"/>
    <property type="molecule type" value="Genomic_DNA"/>
</dbReference>
<dbReference type="Proteomes" id="UP001500621">
    <property type="component" value="Unassembled WGS sequence"/>
</dbReference>
<dbReference type="SUPFAM" id="SSF52172">
    <property type="entry name" value="CheY-like"/>
    <property type="match status" value="1"/>
</dbReference>
<dbReference type="Pfam" id="PF13185">
    <property type="entry name" value="GAF_2"/>
    <property type="match status" value="1"/>
</dbReference>
<dbReference type="InterPro" id="IPR011006">
    <property type="entry name" value="CheY-like_superfamily"/>
</dbReference>
<protein>
    <recommendedName>
        <fullName evidence="6">ANTAR domain-containing protein</fullName>
    </recommendedName>
</protein>
<evidence type="ECO:0000256" key="2">
    <source>
        <dbReference type="ARBA" id="ARBA00022777"/>
    </source>
</evidence>
<dbReference type="InterPro" id="IPR005561">
    <property type="entry name" value="ANTAR"/>
</dbReference>
<dbReference type="SMART" id="SM00065">
    <property type="entry name" value="GAF"/>
    <property type="match status" value="1"/>
</dbReference>